<keyword evidence="3" id="KW-0009">Actin-binding</keyword>
<evidence type="ECO:0000313" key="5">
    <source>
        <dbReference type="EMBL" id="KAF5928085.1"/>
    </source>
</evidence>
<name>A0A7J7FJ28_DICBM</name>
<dbReference type="SMART" id="SM00707">
    <property type="entry name" value="RPEL"/>
    <property type="match status" value="1"/>
</dbReference>
<dbReference type="GO" id="GO:0030036">
    <property type="term" value="P:actin cytoskeleton organization"/>
    <property type="evidence" value="ECO:0007669"/>
    <property type="project" value="TreeGrafter"/>
</dbReference>
<evidence type="ECO:0000256" key="2">
    <source>
        <dbReference type="ARBA" id="ARBA00022737"/>
    </source>
</evidence>
<evidence type="ECO:0000256" key="3">
    <source>
        <dbReference type="ARBA" id="ARBA00023203"/>
    </source>
</evidence>
<dbReference type="InterPro" id="IPR004018">
    <property type="entry name" value="RPEL_repeat"/>
</dbReference>
<dbReference type="EMBL" id="JACDTQ010000475">
    <property type="protein sequence ID" value="KAF5928085.1"/>
    <property type="molecule type" value="Genomic_DNA"/>
</dbReference>
<comment type="similarity">
    <text evidence="1">Belongs to the phosphatase and actin regulator family.</text>
</comment>
<dbReference type="GO" id="GO:0003779">
    <property type="term" value="F:actin binding"/>
    <property type="evidence" value="ECO:0007669"/>
    <property type="project" value="UniProtKB-KW"/>
</dbReference>
<sequence>MTLTLVGLFCPPMTMRKKKRTRMAVVVTSEEVKRRGSEEERQGIQEQIGNRRLSQRPTTEELEQRDILKQKNEEGEQEAKMELKGKLSRKLGLRPTDHKAHKSWARLRPTDKAAISTELNELTSTEMEAHKAFIIHHEILPISILKSIQNDPQMLAAAIYLQSSCPSAHIIFCLCFKFAYGVKLSKKRIETTKRKTKVPVAASTTNTGTDQNSSQEAILPVLMEVKGNEFIHIVKYANVDKGQILPDQNPGPGAFPGGKLPSPAALPGAINAKLLTGTENVCCQMPTLLQVISFKWSRHIGFNLPMSAKVDSTAHALWLKKMDEDLANVRTVATLEGPRVHWGRMKAVDTVLDERAPGSKSNCQGPRLNAQTRMPAQEVLTLKAKVSQPHRSNFCFTLNNLEYRQLTRRANVWKPSSWFTLLAAAYFGFTSYELHKL</sequence>
<gene>
    <name evidence="5" type="ORF">HPG69_015351</name>
</gene>
<dbReference type="Proteomes" id="UP000551758">
    <property type="component" value="Unassembled WGS sequence"/>
</dbReference>
<dbReference type="PROSITE" id="PS51073">
    <property type="entry name" value="RPEL"/>
    <property type="match status" value="1"/>
</dbReference>
<dbReference type="PANTHER" id="PTHR12751:SF5">
    <property type="entry name" value="PHOSPHATASE AND ACTIN REGULATOR 2"/>
    <property type="match status" value="1"/>
</dbReference>
<proteinExistence type="inferred from homology"/>
<protein>
    <submittedName>
        <fullName evidence="5">Uncharacterized protein</fullName>
    </submittedName>
</protein>
<dbReference type="Gene3D" id="6.10.140.2130">
    <property type="match status" value="1"/>
</dbReference>
<evidence type="ECO:0000256" key="1">
    <source>
        <dbReference type="ARBA" id="ARBA00009795"/>
    </source>
</evidence>
<organism evidence="5 6">
    <name type="scientific">Diceros bicornis minor</name>
    <name type="common">South-central black rhinoceros</name>
    <dbReference type="NCBI Taxonomy" id="77932"/>
    <lineage>
        <taxon>Eukaryota</taxon>
        <taxon>Metazoa</taxon>
        <taxon>Chordata</taxon>
        <taxon>Craniata</taxon>
        <taxon>Vertebrata</taxon>
        <taxon>Euteleostomi</taxon>
        <taxon>Mammalia</taxon>
        <taxon>Eutheria</taxon>
        <taxon>Laurasiatheria</taxon>
        <taxon>Perissodactyla</taxon>
        <taxon>Rhinocerotidae</taxon>
        <taxon>Diceros</taxon>
    </lineage>
</organism>
<reference evidence="5 6" key="1">
    <citation type="journal article" date="2020" name="Mol. Biol. Evol.">
        <title>Interspecific Gene Flow and the Evolution of Specialization in Black and White Rhinoceros.</title>
        <authorList>
            <person name="Moodley Y."/>
            <person name="Westbury M.V."/>
            <person name="Russo I.M."/>
            <person name="Gopalakrishnan S."/>
            <person name="Rakotoarivelo A."/>
            <person name="Olsen R.A."/>
            <person name="Prost S."/>
            <person name="Tunstall T."/>
            <person name="Ryder O.A."/>
            <person name="Dalen L."/>
            <person name="Bruford M.W."/>
        </authorList>
    </citation>
    <scope>NUCLEOTIDE SEQUENCE [LARGE SCALE GENOMIC DNA]</scope>
    <source>
        <strain evidence="5">SBR-YM</strain>
        <tissue evidence="5">Skin</tissue>
    </source>
</reference>
<comment type="caution">
    <text evidence="5">The sequence shown here is derived from an EMBL/GenBank/DDBJ whole genome shotgun (WGS) entry which is preliminary data.</text>
</comment>
<feature type="repeat" description="RPEL" evidence="4">
    <location>
        <begin position="47"/>
        <end position="72"/>
    </location>
</feature>
<evidence type="ECO:0000313" key="6">
    <source>
        <dbReference type="Proteomes" id="UP000551758"/>
    </source>
</evidence>
<keyword evidence="2" id="KW-0677">Repeat</keyword>
<dbReference type="AlphaFoldDB" id="A0A7J7FJ28"/>
<evidence type="ECO:0000256" key="4">
    <source>
        <dbReference type="PROSITE-ProRule" id="PRU00401"/>
    </source>
</evidence>
<keyword evidence="6" id="KW-1185">Reference proteome</keyword>
<dbReference type="PANTHER" id="PTHR12751">
    <property type="entry name" value="PHOSPHATASE AND ACTIN REGULATOR PHACTR"/>
    <property type="match status" value="1"/>
</dbReference>
<accession>A0A7J7FJ28</accession>